<sequence>MTIASDYQHDVADYWNAERNAVNLRLGDVSGIYHHHYGIGAVDRSVLDVPDEARREEAIIAELHRLENAQARFLLDHLGDIRPEHRLLD</sequence>
<organism evidence="1 2">
    <name type="scientific">Actinomadura adrarensis</name>
    <dbReference type="NCBI Taxonomy" id="1819600"/>
    <lineage>
        <taxon>Bacteria</taxon>
        <taxon>Bacillati</taxon>
        <taxon>Actinomycetota</taxon>
        <taxon>Actinomycetes</taxon>
        <taxon>Streptosporangiales</taxon>
        <taxon>Thermomonosporaceae</taxon>
        <taxon>Actinomadura</taxon>
    </lineage>
</organism>
<dbReference type="GO" id="GO:0008168">
    <property type="term" value="F:methyltransferase activity"/>
    <property type="evidence" value="ECO:0007669"/>
    <property type="project" value="UniProtKB-KW"/>
</dbReference>
<keyword evidence="2" id="KW-1185">Reference proteome</keyword>
<gene>
    <name evidence="1" type="ORF">ACFQ07_25610</name>
</gene>
<proteinExistence type="predicted"/>
<keyword evidence="1" id="KW-0808">Transferase</keyword>
<keyword evidence="1" id="KW-0489">Methyltransferase</keyword>
<dbReference type="Proteomes" id="UP001597083">
    <property type="component" value="Unassembled WGS sequence"/>
</dbReference>
<evidence type="ECO:0000313" key="2">
    <source>
        <dbReference type="Proteomes" id="UP001597083"/>
    </source>
</evidence>
<name>A0ABW3CMB8_9ACTN</name>
<reference evidence="2" key="1">
    <citation type="journal article" date="2019" name="Int. J. Syst. Evol. Microbiol.">
        <title>The Global Catalogue of Microorganisms (GCM) 10K type strain sequencing project: providing services to taxonomists for standard genome sequencing and annotation.</title>
        <authorList>
            <consortium name="The Broad Institute Genomics Platform"/>
            <consortium name="The Broad Institute Genome Sequencing Center for Infectious Disease"/>
            <person name="Wu L."/>
            <person name="Ma J."/>
        </authorList>
    </citation>
    <scope>NUCLEOTIDE SEQUENCE [LARGE SCALE GENOMIC DNA]</scope>
    <source>
        <strain evidence="2">JCM 31696</strain>
    </source>
</reference>
<accession>A0ABW3CMB8</accession>
<dbReference type="GO" id="GO:0032259">
    <property type="term" value="P:methylation"/>
    <property type="evidence" value="ECO:0007669"/>
    <property type="project" value="UniProtKB-KW"/>
</dbReference>
<dbReference type="Gene3D" id="3.40.50.150">
    <property type="entry name" value="Vaccinia Virus protein VP39"/>
    <property type="match status" value="1"/>
</dbReference>
<dbReference type="EMBL" id="JBHTIR010003705">
    <property type="protein sequence ID" value="MFD0855644.1"/>
    <property type="molecule type" value="Genomic_DNA"/>
</dbReference>
<evidence type="ECO:0000313" key="1">
    <source>
        <dbReference type="EMBL" id="MFD0855644.1"/>
    </source>
</evidence>
<dbReference type="InterPro" id="IPR029063">
    <property type="entry name" value="SAM-dependent_MTases_sf"/>
</dbReference>
<feature type="non-terminal residue" evidence="1">
    <location>
        <position position="89"/>
    </location>
</feature>
<comment type="caution">
    <text evidence="1">The sequence shown here is derived from an EMBL/GenBank/DDBJ whole genome shotgun (WGS) entry which is preliminary data.</text>
</comment>
<protein>
    <submittedName>
        <fullName evidence="1">SAM-dependent methyltransferase</fullName>
    </submittedName>
</protein>